<protein>
    <submittedName>
        <fullName evidence="1">Uncharacterized protein</fullName>
    </submittedName>
</protein>
<sequence length="68" mass="7994">MVELKEVYFFIKTAAVLSTMLEDPLDIDETNEIVEYTKFVFDLHHGNLTDAEAKVLQQRFNKYEINPK</sequence>
<gene>
    <name evidence="1" type="ORF">LCGC14_0195760</name>
</gene>
<dbReference type="EMBL" id="LAZR01000084">
    <property type="protein sequence ID" value="KKN93743.1"/>
    <property type="molecule type" value="Genomic_DNA"/>
</dbReference>
<comment type="caution">
    <text evidence="1">The sequence shown here is derived from an EMBL/GenBank/DDBJ whole genome shotgun (WGS) entry which is preliminary data.</text>
</comment>
<proteinExistence type="predicted"/>
<name>A0A0F9XNF7_9ZZZZ</name>
<organism evidence="1">
    <name type="scientific">marine sediment metagenome</name>
    <dbReference type="NCBI Taxonomy" id="412755"/>
    <lineage>
        <taxon>unclassified sequences</taxon>
        <taxon>metagenomes</taxon>
        <taxon>ecological metagenomes</taxon>
    </lineage>
</organism>
<evidence type="ECO:0000313" key="1">
    <source>
        <dbReference type="EMBL" id="KKN93743.1"/>
    </source>
</evidence>
<reference evidence="1" key="1">
    <citation type="journal article" date="2015" name="Nature">
        <title>Complex archaea that bridge the gap between prokaryotes and eukaryotes.</title>
        <authorList>
            <person name="Spang A."/>
            <person name="Saw J.H."/>
            <person name="Jorgensen S.L."/>
            <person name="Zaremba-Niedzwiedzka K."/>
            <person name="Martijn J."/>
            <person name="Lind A.E."/>
            <person name="van Eijk R."/>
            <person name="Schleper C."/>
            <person name="Guy L."/>
            <person name="Ettema T.J."/>
        </authorList>
    </citation>
    <scope>NUCLEOTIDE SEQUENCE</scope>
</reference>
<dbReference type="AlphaFoldDB" id="A0A0F9XNF7"/>
<accession>A0A0F9XNF7</accession>